<reference evidence="2" key="1">
    <citation type="submission" date="2020-05" db="EMBL/GenBank/DDBJ databases">
        <authorList>
            <person name="Chiriac C."/>
            <person name="Salcher M."/>
            <person name="Ghai R."/>
            <person name="Kavagutti S V."/>
        </authorList>
    </citation>
    <scope>NUCLEOTIDE SEQUENCE</scope>
</reference>
<protein>
    <submittedName>
        <fullName evidence="2">Unannotated protein</fullName>
    </submittedName>
</protein>
<dbReference type="SMART" id="SM00894">
    <property type="entry name" value="Excalibur"/>
    <property type="match status" value="1"/>
</dbReference>
<proteinExistence type="predicted"/>
<accession>A0A6J6FJL4</accession>
<dbReference type="InterPro" id="IPR008613">
    <property type="entry name" value="Excalibur_Ca-bd_domain"/>
</dbReference>
<name>A0A6J6FJL4_9ZZZZ</name>
<dbReference type="AlphaFoldDB" id="A0A6J6FJL4"/>
<gene>
    <name evidence="2" type="ORF">UFOPK1807_00039</name>
</gene>
<dbReference type="Pfam" id="PF05901">
    <property type="entry name" value="Excalibur"/>
    <property type="match status" value="1"/>
</dbReference>
<evidence type="ECO:0000259" key="1">
    <source>
        <dbReference type="SMART" id="SM00894"/>
    </source>
</evidence>
<organism evidence="2">
    <name type="scientific">freshwater metagenome</name>
    <dbReference type="NCBI Taxonomy" id="449393"/>
    <lineage>
        <taxon>unclassified sequences</taxon>
        <taxon>metagenomes</taxon>
        <taxon>ecological metagenomes</taxon>
    </lineage>
</organism>
<sequence length="100" mass="10582">MRKTLAAALVIVLSFAIPTSAQAVVKEGATCKTINKLSKTKTNTFVCLRSGGKLILVPKYKKCADAVAAGRAPIVIDEDPVLYLANQSLDRDKDGTACDS</sequence>
<evidence type="ECO:0000313" key="2">
    <source>
        <dbReference type="EMBL" id="CAB4587183.1"/>
    </source>
</evidence>
<feature type="domain" description="Excalibur calcium-binding" evidence="1">
    <location>
        <begin position="59"/>
        <end position="99"/>
    </location>
</feature>
<dbReference type="EMBL" id="CAEZUI010000002">
    <property type="protein sequence ID" value="CAB4587183.1"/>
    <property type="molecule type" value="Genomic_DNA"/>
</dbReference>